<dbReference type="OrthoDB" id="6132638at2"/>
<accession>A0A1G9PMP9</accession>
<organism evidence="2 3">
    <name type="scientific">Franzmannia pantelleriensis</name>
    <dbReference type="NCBI Taxonomy" id="48727"/>
    <lineage>
        <taxon>Bacteria</taxon>
        <taxon>Pseudomonadati</taxon>
        <taxon>Pseudomonadota</taxon>
        <taxon>Gammaproteobacteria</taxon>
        <taxon>Oceanospirillales</taxon>
        <taxon>Halomonadaceae</taxon>
        <taxon>Franzmannia</taxon>
    </lineage>
</organism>
<gene>
    <name evidence="2" type="ORF">SAMN05192555_108149</name>
</gene>
<dbReference type="STRING" id="48727.SAMN05192555_108149"/>
<dbReference type="AlphaFoldDB" id="A0A1G9PMP9"/>
<evidence type="ECO:0000256" key="1">
    <source>
        <dbReference type="SAM" id="SignalP"/>
    </source>
</evidence>
<keyword evidence="1" id="KW-0732">Signal</keyword>
<reference evidence="3" key="1">
    <citation type="submission" date="2016-10" db="EMBL/GenBank/DDBJ databases">
        <authorList>
            <person name="Varghese N."/>
            <person name="Submissions S."/>
        </authorList>
    </citation>
    <scope>NUCLEOTIDE SEQUENCE [LARGE SCALE GENOMIC DNA]</scope>
    <source>
        <strain evidence="3">AAP</strain>
    </source>
</reference>
<dbReference type="PROSITE" id="PS51318">
    <property type="entry name" value="TAT"/>
    <property type="match status" value="1"/>
</dbReference>
<dbReference type="InterPro" id="IPR006311">
    <property type="entry name" value="TAT_signal"/>
</dbReference>
<dbReference type="Proteomes" id="UP000199107">
    <property type="component" value="Unassembled WGS sequence"/>
</dbReference>
<dbReference type="EMBL" id="FNGH01000008">
    <property type="protein sequence ID" value="SDL99771.1"/>
    <property type="molecule type" value="Genomic_DNA"/>
</dbReference>
<protein>
    <submittedName>
        <fullName evidence="2">Uncharacterized protein</fullName>
    </submittedName>
</protein>
<evidence type="ECO:0000313" key="3">
    <source>
        <dbReference type="Proteomes" id="UP000199107"/>
    </source>
</evidence>
<dbReference type="RefSeq" id="WP_143025066.1">
    <property type="nucleotide sequence ID" value="NZ_FNGH01000008.1"/>
</dbReference>
<feature type="chain" id="PRO_5011724634" evidence="1">
    <location>
        <begin position="31"/>
        <end position="472"/>
    </location>
</feature>
<evidence type="ECO:0000313" key="2">
    <source>
        <dbReference type="EMBL" id="SDL99771.1"/>
    </source>
</evidence>
<proteinExistence type="predicted"/>
<name>A0A1G9PMP9_9GAMM</name>
<keyword evidence="3" id="KW-1185">Reference proteome</keyword>
<feature type="signal peptide" evidence="1">
    <location>
        <begin position="1"/>
        <end position="30"/>
    </location>
</feature>
<sequence length="472" mass="51556">MNQPLTRKAALGMAGLLALLGLGAATPAAAQSPCAEVVREGLPALGCNRAFTLHVKDIAFSDELNGQAPPPGQRWATLDVRFDSWMPSDLVFGLGYPEPLLVASLERQLYLLVDDRQVVRPTLTDGSALEDEFVLPRAGAQRQGEVAFAVPDETLSQLSLHYYHDQYAPIVVPLLGERADPDEGRNAASWQASHDLLSLGVHGVGRHDRWQGEVSPEGMQWLVVDLRGQGEWRTPVDARALEASAEPDAEAALRRVMEYIEAPGLLQAVVDGRHAYVRDLELSNLADDPALLPDAWAGGEAVFPIPDDAEHIELVAYMPQFGGTGISSEIRPALRFALEDGEREPDAEPREMIEDGPIRFRVHDLVLHDAFAGHVAEEGETLVRIEAAMANQGEVGGMMEVGHRLSPRVPEGELLGVYQAGPLPQPDPFWLPADDEPRHFQLLYRYPADVETLEFEYGGVAVVETLSLPMSH</sequence>